<protein>
    <recommendedName>
        <fullName evidence="4">WHIM1 domain-containing protein</fullName>
    </recommendedName>
</protein>
<keyword evidence="6" id="KW-1185">Reference proteome</keyword>
<feature type="region of interest" description="Disordered" evidence="3">
    <location>
        <begin position="356"/>
        <end position="643"/>
    </location>
</feature>
<accession>A0A9W9IIG4</accession>
<feature type="compositionally biased region" description="Polar residues" evidence="3">
    <location>
        <begin position="610"/>
        <end position="631"/>
    </location>
</feature>
<sequence length="643" mass="70599">MAPSDSELSSLSSAPPTDDEAAMAIDEPVGIAKYFQKESETPPPKREPSPPHEYVLADNPSIAFIVMFRARFHEAFPRGLPHFGPQDIETGVEDSVPGEYIERLLCALLGLVLNRKKDVEYGRHPMPDPARSSGRRALRASTTQLIAERRNHYTRPLEEAIQIHQSQWPKAWEGKNPLHGGRSFATMSPEERLELLRSLALWSLSSSDAIQAKLKESYKQSRHDDDLNQPLSVQPWGRDSLKRRYWLIEGQDDTHFRLYRESNPSLKHISWWSVAGSIPEMQAIADRLQEEKGTNSKKLSERIRNAIPRFEASEEKRRRRDYRLARKAAFSRPEPGFSLYEGRTRGKKLNYAYDDDEDIFSDDQPARRSARTSSGVAPAESSRPRFTASGRQIRSRAGGMYGEALLSGQREDSGDEEEDEGRPQRSRTSTHPNGYSGYGFDDLDDESEAHSTGNDSGNNWNGGDDDENEFEGDDEGEDASGDESILNGEPRSLVVQLRYSKGGAPGGPEDPDEPPPPPAQDALMEDAGQAGVPAEKPAPILSKPQPTSAPEPAAASSMAAPSQSAPTVAARPMSSVLNAQEPTTQTLINASYVPPAPIHPISSPSEVPRTGQSGASNGWTGSNHGAESRPSSELPRAQAPPTS</sequence>
<name>A0A9W9IIG4_9EURO</name>
<evidence type="ECO:0000256" key="3">
    <source>
        <dbReference type="SAM" id="MobiDB-lite"/>
    </source>
</evidence>
<dbReference type="Proteomes" id="UP001149163">
    <property type="component" value="Unassembled WGS sequence"/>
</dbReference>
<dbReference type="OrthoDB" id="349045at2759"/>
<evidence type="ECO:0000256" key="1">
    <source>
        <dbReference type="ARBA" id="ARBA00004123"/>
    </source>
</evidence>
<evidence type="ECO:0000259" key="4">
    <source>
        <dbReference type="Pfam" id="PF15612"/>
    </source>
</evidence>
<comment type="subcellular location">
    <subcellularLocation>
        <location evidence="1">Nucleus</location>
    </subcellularLocation>
</comment>
<feature type="compositionally biased region" description="Basic and acidic residues" evidence="3">
    <location>
        <begin position="35"/>
        <end position="50"/>
    </location>
</feature>
<feature type="compositionally biased region" description="Low complexity" evidence="3">
    <location>
        <begin position="1"/>
        <end position="13"/>
    </location>
</feature>
<dbReference type="PANTHER" id="PTHR42107">
    <property type="entry name" value="YALI0D24453P"/>
    <property type="match status" value="1"/>
</dbReference>
<feature type="compositionally biased region" description="Low complexity" evidence="3">
    <location>
        <begin position="544"/>
        <end position="567"/>
    </location>
</feature>
<feature type="compositionally biased region" description="Acidic residues" evidence="3">
    <location>
        <begin position="463"/>
        <end position="481"/>
    </location>
</feature>
<organism evidence="5 6">
    <name type="scientific">Penicillium canariense</name>
    <dbReference type="NCBI Taxonomy" id="189055"/>
    <lineage>
        <taxon>Eukaryota</taxon>
        <taxon>Fungi</taxon>
        <taxon>Dikarya</taxon>
        <taxon>Ascomycota</taxon>
        <taxon>Pezizomycotina</taxon>
        <taxon>Eurotiomycetes</taxon>
        <taxon>Eurotiomycetidae</taxon>
        <taxon>Eurotiales</taxon>
        <taxon>Aspergillaceae</taxon>
        <taxon>Penicillium</taxon>
    </lineage>
</organism>
<reference evidence="5" key="2">
    <citation type="journal article" date="2023" name="IMA Fungus">
        <title>Comparative genomic study of the Penicillium genus elucidates a diverse pangenome and 15 lateral gene transfer events.</title>
        <authorList>
            <person name="Petersen C."/>
            <person name="Sorensen T."/>
            <person name="Nielsen M.R."/>
            <person name="Sondergaard T.E."/>
            <person name="Sorensen J.L."/>
            <person name="Fitzpatrick D.A."/>
            <person name="Frisvad J.C."/>
            <person name="Nielsen K.L."/>
        </authorList>
    </citation>
    <scope>NUCLEOTIDE SEQUENCE</scope>
    <source>
        <strain evidence="5">IBT 26290</strain>
    </source>
</reference>
<proteinExistence type="predicted"/>
<evidence type="ECO:0000256" key="2">
    <source>
        <dbReference type="ARBA" id="ARBA00023242"/>
    </source>
</evidence>
<comment type="caution">
    <text evidence="5">The sequence shown here is derived from an EMBL/GenBank/DDBJ whole genome shotgun (WGS) entry which is preliminary data.</text>
</comment>
<dbReference type="RefSeq" id="XP_056548547.1">
    <property type="nucleotide sequence ID" value="XM_056684941.1"/>
</dbReference>
<keyword evidence="2" id="KW-0539">Nucleus</keyword>
<evidence type="ECO:0000313" key="6">
    <source>
        <dbReference type="Proteomes" id="UP001149163"/>
    </source>
</evidence>
<dbReference type="Pfam" id="PF15612">
    <property type="entry name" value="WHIM1"/>
    <property type="match status" value="1"/>
</dbReference>
<dbReference type="PANTHER" id="PTHR42107:SF1">
    <property type="entry name" value="WHIM1 DOMAIN-CONTAINING PROTEIN"/>
    <property type="match status" value="1"/>
</dbReference>
<dbReference type="InterPro" id="IPR028942">
    <property type="entry name" value="WHIM1_dom"/>
</dbReference>
<dbReference type="EMBL" id="JAPQKN010000001">
    <property type="protein sequence ID" value="KAJ5176939.1"/>
    <property type="molecule type" value="Genomic_DNA"/>
</dbReference>
<feature type="compositionally biased region" description="Low complexity" evidence="3">
    <location>
        <begin position="453"/>
        <end position="462"/>
    </location>
</feature>
<dbReference type="GeneID" id="81424117"/>
<dbReference type="AlphaFoldDB" id="A0A9W9IIG4"/>
<reference evidence="5" key="1">
    <citation type="submission" date="2022-11" db="EMBL/GenBank/DDBJ databases">
        <authorList>
            <person name="Petersen C."/>
        </authorList>
    </citation>
    <scope>NUCLEOTIDE SEQUENCE</scope>
    <source>
        <strain evidence="5">IBT 26290</strain>
    </source>
</reference>
<evidence type="ECO:0000313" key="5">
    <source>
        <dbReference type="EMBL" id="KAJ5176939.1"/>
    </source>
</evidence>
<dbReference type="GO" id="GO:0005634">
    <property type="term" value="C:nucleus"/>
    <property type="evidence" value="ECO:0007669"/>
    <property type="project" value="UniProtKB-SubCell"/>
</dbReference>
<feature type="compositionally biased region" description="Polar residues" evidence="3">
    <location>
        <begin position="575"/>
        <end position="589"/>
    </location>
</feature>
<gene>
    <name evidence="5" type="ORF">N7482_002816</name>
</gene>
<feature type="domain" description="WHIM1" evidence="4">
    <location>
        <begin position="169"/>
        <end position="213"/>
    </location>
</feature>
<feature type="region of interest" description="Disordered" evidence="3">
    <location>
        <begin position="1"/>
        <end position="54"/>
    </location>
</feature>